<dbReference type="InterPro" id="IPR024388">
    <property type="entry name" value="Ribosomal_mL58"/>
</dbReference>
<organism evidence="1 2">
    <name type="scientific">Sungouiella intermedia</name>
    <dbReference type="NCBI Taxonomy" id="45354"/>
    <lineage>
        <taxon>Eukaryota</taxon>
        <taxon>Fungi</taxon>
        <taxon>Dikarya</taxon>
        <taxon>Ascomycota</taxon>
        <taxon>Saccharomycotina</taxon>
        <taxon>Pichiomycetes</taxon>
        <taxon>Metschnikowiaceae</taxon>
        <taxon>Sungouiella</taxon>
    </lineage>
</organism>
<dbReference type="STRING" id="45354.A0A1L0BLS0"/>
<keyword evidence="2" id="KW-1185">Reference proteome</keyword>
<dbReference type="OrthoDB" id="6021263at2759"/>
<dbReference type="Proteomes" id="UP000182334">
    <property type="component" value="Chromosome III"/>
</dbReference>
<evidence type="ECO:0000313" key="2">
    <source>
        <dbReference type="Proteomes" id="UP000182334"/>
    </source>
</evidence>
<dbReference type="EMBL" id="LT635758">
    <property type="protein sequence ID" value="SGZ51122.1"/>
    <property type="molecule type" value="Genomic_DNA"/>
</dbReference>
<dbReference type="GO" id="GO:0003735">
    <property type="term" value="F:structural constituent of ribosome"/>
    <property type="evidence" value="ECO:0007669"/>
    <property type="project" value="TreeGrafter"/>
</dbReference>
<protein>
    <submittedName>
        <fullName evidence="1">CIC11C00000003386</fullName>
    </submittedName>
</protein>
<dbReference type="Pfam" id="PF12824">
    <property type="entry name" value="MRP-L20"/>
    <property type="match status" value="1"/>
</dbReference>
<gene>
    <name evidence="1" type="ORF">SAMEA4029010_CIC11G00000003386</name>
</gene>
<sequence length="180" mass="20940">MFKASLRRYSIKHLPVETQPTNKYNAARSAFNLKPVPTNGLIHNPPAAMPSLKDTPKVFLPKSDPRLKFMADRFKVYSPEELAEMPVIYGAKKDYDLTPEIIEQIVKLRTEDSNKWTIAKLAEKFNIDAKKVNVITGFSLQKQQKMLQELTKLKKGWSQSRKMAREDRTKRKQMWLRGEF</sequence>
<proteinExistence type="predicted"/>
<name>A0A1L0BLS0_9ASCO</name>
<dbReference type="AlphaFoldDB" id="A0A1L0BLS0"/>
<dbReference type="GO" id="GO:0005762">
    <property type="term" value="C:mitochondrial large ribosomal subunit"/>
    <property type="evidence" value="ECO:0007669"/>
    <property type="project" value="TreeGrafter"/>
</dbReference>
<reference evidence="1 2" key="1">
    <citation type="submission" date="2016-10" db="EMBL/GenBank/DDBJ databases">
        <authorList>
            <person name="de Groot N.N."/>
        </authorList>
    </citation>
    <scope>NUCLEOTIDE SEQUENCE [LARGE SCALE GENOMIC DNA]</scope>
    <source>
        <strain evidence="1 2">CBS 141442</strain>
    </source>
</reference>
<accession>A0A1L0BLS0</accession>
<dbReference type="PANTHER" id="PTHR28266:SF1">
    <property type="entry name" value="LARGE RIBOSOMAL SUBUNIT PROTEIN ML58"/>
    <property type="match status" value="1"/>
</dbReference>
<dbReference type="PANTHER" id="PTHR28266">
    <property type="entry name" value="54S RIBOSOMAL PROTEIN L20, MITOCHONDRIAL"/>
    <property type="match status" value="1"/>
</dbReference>
<evidence type="ECO:0000313" key="1">
    <source>
        <dbReference type="EMBL" id="SGZ51122.1"/>
    </source>
</evidence>